<dbReference type="InterPro" id="IPR009057">
    <property type="entry name" value="Homeodomain-like_sf"/>
</dbReference>
<keyword evidence="1 2" id="KW-0238">DNA-binding</keyword>
<dbReference type="PANTHER" id="PTHR43479:SF7">
    <property type="entry name" value="TETR-FAMILY TRANSCRIPTIONAL REGULATOR"/>
    <property type="match status" value="1"/>
</dbReference>
<dbReference type="PANTHER" id="PTHR43479">
    <property type="entry name" value="ACREF/ENVCD OPERON REPRESSOR-RELATED"/>
    <property type="match status" value="1"/>
</dbReference>
<name>A0A7W3U093_9LACO</name>
<dbReference type="InterPro" id="IPR001647">
    <property type="entry name" value="HTH_TetR"/>
</dbReference>
<proteinExistence type="predicted"/>
<dbReference type="Proteomes" id="UP000544052">
    <property type="component" value="Unassembled WGS sequence"/>
</dbReference>
<dbReference type="EMBL" id="JACIUY010000062">
    <property type="protein sequence ID" value="MBB1086557.1"/>
    <property type="molecule type" value="Genomic_DNA"/>
</dbReference>
<feature type="domain" description="HTH tetR-type" evidence="3">
    <location>
        <begin position="6"/>
        <end position="66"/>
    </location>
</feature>
<keyword evidence="7" id="KW-1185">Reference proteome</keyword>
<dbReference type="EMBL" id="JACIUZ010000025">
    <property type="protein sequence ID" value="MBB1062708.1"/>
    <property type="molecule type" value="Genomic_DNA"/>
</dbReference>
<evidence type="ECO:0000313" key="4">
    <source>
        <dbReference type="EMBL" id="MBB1062708.1"/>
    </source>
</evidence>
<evidence type="ECO:0000256" key="1">
    <source>
        <dbReference type="ARBA" id="ARBA00023125"/>
    </source>
</evidence>
<sequence length="214" mass="24720">MDVRSITTQQRIVEGFINLLEIKEFAKCSVNDIVEAAEVSKRTFYTYFNDKHDLINTIESRLIKGLKESLSLDREKLTKLNHIPSADEINELADTAFNNTIDYCNQNKKEFSQLLSSNGDIYFLRKIINLGNREFDLRFPYLFNNNEEVKDNSLTLIFVRNIYVQGIINILVLWGRSSNLVGISDIKRLMGLSQTKSPVELMKLYKIEQGSLKI</sequence>
<organism evidence="5 6">
    <name type="scientific">Limosilactobacillus fastidiosus</name>
    <dbReference type="NCBI Taxonomy" id="2759855"/>
    <lineage>
        <taxon>Bacteria</taxon>
        <taxon>Bacillati</taxon>
        <taxon>Bacillota</taxon>
        <taxon>Bacilli</taxon>
        <taxon>Lactobacillales</taxon>
        <taxon>Lactobacillaceae</taxon>
        <taxon>Limosilactobacillus</taxon>
    </lineage>
</organism>
<protein>
    <submittedName>
        <fullName evidence="5">TetR/AcrR family transcriptional regulator</fullName>
    </submittedName>
</protein>
<dbReference type="SUPFAM" id="SSF46689">
    <property type="entry name" value="Homeodomain-like"/>
    <property type="match status" value="1"/>
</dbReference>
<gene>
    <name evidence="5" type="ORF">H5R63_07185</name>
    <name evidence="4" type="ORF">H5R64_02670</name>
</gene>
<accession>A0A7W3U093</accession>
<dbReference type="GO" id="GO:0003677">
    <property type="term" value="F:DNA binding"/>
    <property type="evidence" value="ECO:0007669"/>
    <property type="project" value="UniProtKB-UniRule"/>
</dbReference>
<evidence type="ECO:0000313" key="6">
    <source>
        <dbReference type="Proteomes" id="UP000518255"/>
    </source>
</evidence>
<feature type="DNA-binding region" description="H-T-H motif" evidence="2">
    <location>
        <begin position="29"/>
        <end position="48"/>
    </location>
</feature>
<dbReference type="Gene3D" id="1.10.357.10">
    <property type="entry name" value="Tetracycline Repressor, domain 2"/>
    <property type="match status" value="1"/>
</dbReference>
<dbReference type="Pfam" id="PF00440">
    <property type="entry name" value="TetR_N"/>
    <property type="match status" value="1"/>
</dbReference>
<evidence type="ECO:0000313" key="7">
    <source>
        <dbReference type="Proteomes" id="UP000544052"/>
    </source>
</evidence>
<evidence type="ECO:0000256" key="2">
    <source>
        <dbReference type="PROSITE-ProRule" id="PRU00335"/>
    </source>
</evidence>
<dbReference type="AlphaFoldDB" id="A0A7W3U093"/>
<reference evidence="6 7" key="1">
    <citation type="submission" date="2020-07" db="EMBL/GenBank/DDBJ databases">
        <title>Description of Limosilactobacillus balticus sp. nov., Limosilactobacillus agrestis sp. nov., Limosilactobacillus albertensis sp. nov., Limosilactobacillus rudii sp. nov., Limosilactobacillus fastidiosus sp. nov., five novel Limosilactobacillus species isolated from the vertebrate gastrointestinal tract, and proposal of 6 subspecies of Limosilactobacillus reuteri adapted to the gastrointestinal tract of specific vertebrate hosts.</title>
        <authorList>
            <person name="Li F."/>
            <person name="Cheng C."/>
            <person name="Zheng J."/>
            <person name="Quevedo R.M."/>
            <person name="Li J."/>
            <person name="Roos S."/>
            <person name="Gaenzle M.G."/>
            <person name="Walter J."/>
        </authorList>
    </citation>
    <scope>NUCLEOTIDE SEQUENCE [LARGE SCALE GENOMIC DNA]</scope>
    <source>
        <strain evidence="5 6">WF-MA3-C</strain>
        <strain evidence="4 7">WF-MO7-1</strain>
    </source>
</reference>
<dbReference type="InterPro" id="IPR050624">
    <property type="entry name" value="HTH-type_Tx_Regulator"/>
</dbReference>
<evidence type="ECO:0000259" key="3">
    <source>
        <dbReference type="PROSITE" id="PS50977"/>
    </source>
</evidence>
<dbReference type="Proteomes" id="UP000518255">
    <property type="component" value="Unassembled WGS sequence"/>
</dbReference>
<comment type="caution">
    <text evidence="5">The sequence shown here is derived from an EMBL/GenBank/DDBJ whole genome shotgun (WGS) entry which is preliminary data.</text>
</comment>
<dbReference type="RefSeq" id="WP_182581425.1">
    <property type="nucleotide sequence ID" value="NZ_JACIUY010000062.1"/>
</dbReference>
<dbReference type="PROSITE" id="PS50977">
    <property type="entry name" value="HTH_TETR_2"/>
    <property type="match status" value="1"/>
</dbReference>
<evidence type="ECO:0000313" key="5">
    <source>
        <dbReference type="EMBL" id="MBB1086557.1"/>
    </source>
</evidence>